<sequence>MSDHVTVIAEAGVNHNGSLETALELVAAAAEAGADIVKFQTFKAEALAAASAPKAVYQARETGGEQSQLDMLRALELPEAHHHEIAAACAAAGIEFLSTAFDTESLKFLVGEMGIRRIKIPSGELTNAPLVLEAARSGLPMILSTGMATLGDVEAALGVVAFGMVGGNEAPGREAFEAAYASTQGRDALRDKVTVLHCTTDYPTPPEAVNMRAMATMGRAFGVKTGYSDHTAGLAVPVLAVGQGATLIEKHFTLDRAMPGPDHKASLEPDDLGTMIAMIREASAALGSPVKAPGEAERKNIIVARKSLVAAQAIAAGDTFTEANLTVKRPGDGRTPMDYWAVVGTRATRAYGPDEAVE</sequence>
<feature type="domain" description="AFP-like" evidence="1">
    <location>
        <begin position="307"/>
        <end position="358"/>
    </location>
</feature>
<protein>
    <submittedName>
        <fullName evidence="2">N-acetylneuraminate synthase</fullName>
        <ecNumber evidence="2">2.5.1.56</ecNumber>
    </submittedName>
</protein>
<dbReference type="SUPFAM" id="SSF51569">
    <property type="entry name" value="Aldolase"/>
    <property type="match status" value="1"/>
</dbReference>
<proteinExistence type="predicted"/>
<dbReference type="Gene3D" id="3.90.1210.10">
    <property type="entry name" value="Antifreeze-like/N-acetylneuraminic acid synthase C-terminal domain"/>
    <property type="match status" value="1"/>
</dbReference>
<dbReference type="AlphaFoldDB" id="A0A845QER3"/>
<dbReference type="InterPro" id="IPR006190">
    <property type="entry name" value="SAF_AFP_Neu5Ac"/>
</dbReference>
<dbReference type="InterPro" id="IPR051690">
    <property type="entry name" value="PseI-like"/>
</dbReference>
<gene>
    <name evidence="2" type="primary">neuB</name>
    <name evidence="2" type="ORF">GTQ45_12275</name>
</gene>
<keyword evidence="2" id="KW-0808">Transferase</keyword>
<organism evidence="2 3">
    <name type="scientific">Pyruvatibacter mobilis</name>
    <dbReference type="NCBI Taxonomy" id="1712261"/>
    <lineage>
        <taxon>Bacteria</taxon>
        <taxon>Pseudomonadati</taxon>
        <taxon>Pseudomonadota</taxon>
        <taxon>Alphaproteobacteria</taxon>
        <taxon>Hyphomicrobiales</taxon>
        <taxon>Parvibaculaceae</taxon>
        <taxon>Pyruvatibacter</taxon>
    </lineage>
</organism>
<dbReference type="GO" id="GO:0016051">
    <property type="term" value="P:carbohydrate biosynthetic process"/>
    <property type="evidence" value="ECO:0007669"/>
    <property type="project" value="InterPro"/>
</dbReference>
<comment type="caution">
    <text evidence="2">The sequence shown here is derived from an EMBL/GenBank/DDBJ whole genome shotgun (WGS) entry which is preliminary data.</text>
</comment>
<dbReference type="InterPro" id="IPR013785">
    <property type="entry name" value="Aldolase_TIM"/>
</dbReference>
<dbReference type="NCBIfam" id="TIGR03569">
    <property type="entry name" value="NeuB_NnaB"/>
    <property type="match status" value="1"/>
</dbReference>
<dbReference type="PANTHER" id="PTHR42966">
    <property type="entry name" value="N-ACETYLNEURAMINATE SYNTHASE"/>
    <property type="match status" value="1"/>
</dbReference>
<dbReference type="InterPro" id="IPR013132">
    <property type="entry name" value="PseI/NeuA/B-like_N"/>
</dbReference>
<dbReference type="CDD" id="cd11615">
    <property type="entry name" value="SAF_NeuB_like"/>
    <property type="match status" value="1"/>
</dbReference>
<dbReference type="GeneID" id="300654125"/>
<dbReference type="EC" id="2.5.1.56" evidence="2"/>
<evidence type="ECO:0000313" key="2">
    <source>
        <dbReference type="EMBL" id="NBG96511.1"/>
    </source>
</evidence>
<dbReference type="InterPro" id="IPR057736">
    <property type="entry name" value="SAF_PseI/NeuA/NeuB"/>
</dbReference>
<dbReference type="PROSITE" id="PS50844">
    <property type="entry name" value="AFP_LIKE"/>
    <property type="match status" value="1"/>
</dbReference>
<reference evidence="2 3" key="1">
    <citation type="journal article" date="2016" name="Int. J. Syst. Evol. Microbiol.">
        <title>Pyruvatibacter mobilis gen. nov., sp. nov., a marine bacterium from the culture broth of Picochlorum sp. 122.</title>
        <authorList>
            <person name="Wang G."/>
            <person name="Tang M."/>
            <person name="Wu H."/>
            <person name="Dai S."/>
            <person name="Li T."/>
            <person name="Chen C."/>
            <person name="He H."/>
            <person name="Fan J."/>
            <person name="Xiang W."/>
            <person name="Li X."/>
        </authorList>
    </citation>
    <scope>NUCLEOTIDE SEQUENCE [LARGE SCALE GENOMIC DNA]</scope>
    <source>
        <strain evidence="2 3">GYP-11</strain>
    </source>
</reference>
<accession>A0A845QER3</accession>
<dbReference type="GO" id="GO:0047444">
    <property type="term" value="F:N-acylneuraminate-9-phosphate synthase activity"/>
    <property type="evidence" value="ECO:0007669"/>
    <property type="project" value="TreeGrafter"/>
</dbReference>
<name>A0A845QER3_9HYPH</name>
<dbReference type="SUPFAM" id="SSF51269">
    <property type="entry name" value="AFP III-like domain"/>
    <property type="match status" value="1"/>
</dbReference>
<dbReference type="PANTHER" id="PTHR42966:SF1">
    <property type="entry name" value="SIALIC ACID SYNTHASE"/>
    <property type="match status" value="1"/>
</dbReference>
<dbReference type="InterPro" id="IPR013974">
    <property type="entry name" value="SAF"/>
</dbReference>
<dbReference type="Gene3D" id="3.20.20.70">
    <property type="entry name" value="Aldolase class I"/>
    <property type="match status" value="1"/>
</dbReference>
<evidence type="ECO:0000313" key="3">
    <source>
        <dbReference type="Proteomes" id="UP000470384"/>
    </source>
</evidence>
<dbReference type="InterPro" id="IPR020007">
    <property type="entry name" value="NeuB/NeuA"/>
</dbReference>
<dbReference type="InterPro" id="IPR036732">
    <property type="entry name" value="AFP_Neu5c_C_sf"/>
</dbReference>
<dbReference type="Pfam" id="PF08666">
    <property type="entry name" value="SAF"/>
    <property type="match status" value="1"/>
</dbReference>
<dbReference type="Pfam" id="PF03102">
    <property type="entry name" value="NeuB"/>
    <property type="match status" value="1"/>
</dbReference>
<dbReference type="EMBL" id="WXYQ01000009">
    <property type="protein sequence ID" value="NBG96511.1"/>
    <property type="molecule type" value="Genomic_DNA"/>
</dbReference>
<dbReference type="OrthoDB" id="9781701at2"/>
<evidence type="ECO:0000259" key="1">
    <source>
        <dbReference type="PROSITE" id="PS50844"/>
    </source>
</evidence>
<keyword evidence="3" id="KW-1185">Reference proteome</keyword>
<dbReference type="GO" id="GO:0050462">
    <property type="term" value="F:N-acetylneuraminate synthase activity"/>
    <property type="evidence" value="ECO:0007669"/>
    <property type="project" value="UniProtKB-EC"/>
</dbReference>
<dbReference type="Proteomes" id="UP000470384">
    <property type="component" value="Unassembled WGS sequence"/>
</dbReference>
<dbReference type="RefSeq" id="WP_160588575.1">
    <property type="nucleotide sequence ID" value="NZ_BMHN01000001.1"/>
</dbReference>